<dbReference type="AlphaFoldDB" id="A0A834E6P9"/>
<dbReference type="EMBL" id="JABVXQ010000005">
    <property type="protein sequence ID" value="KAF6109840.1"/>
    <property type="molecule type" value="Genomic_DNA"/>
</dbReference>
<evidence type="ECO:0000313" key="2">
    <source>
        <dbReference type="EMBL" id="KAF6109840.1"/>
    </source>
</evidence>
<name>A0A834E6P9_9CHIR</name>
<feature type="compositionally biased region" description="Basic and acidic residues" evidence="1">
    <location>
        <begin position="7"/>
        <end position="26"/>
    </location>
</feature>
<feature type="compositionally biased region" description="Gly residues" evidence="1">
    <location>
        <begin position="27"/>
        <end position="39"/>
    </location>
</feature>
<accession>A0A834E6P9</accession>
<sequence>MGPSTQARREAGGQCVSERRKQEAGGKGDAGGSGEWRGGDAGSGGAGCFCLWLPHSVPVSPPPPPLSPLLTSLCLSLSAPALLCVSLPFSLSPFGLCFALSLSPSPSGFQSASFSFCLSVPSVLSPLWGLHRTVGPGQGGEKA</sequence>
<dbReference type="Proteomes" id="UP000664940">
    <property type="component" value="Unassembled WGS sequence"/>
</dbReference>
<gene>
    <name evidence="2" type="ORF">HJG60_011031</name>
</gene>
<comment type="caution">
    <text evidence="2">The sequence shown here is derived from an EMBL/GenBank/DDBJ whole genome shotgun (WGS) entry which is preliminary data.</text>
</comment>
<evidence type="ECO:0000256" key="1">
    <source>
        <dbReference type="SAM" id="MobiDB-lite"/>
    </source>
</evidence>
<proteinExistence type="predicted"/>
<reference evidence="2 3" key="1">
    <citation type="journal article" date="2020" name="Nature">
        <title>Six reference-quality genomes reveal evolution of bat adaptations.</title>
        <authorList>
            <person name="Jebb D."/>
            <person name="Huang Z."/>
            <person name="Pippel M."/>
            <person name="Hughes G.M."/>
            <person name="Lavrichenko K."/>
            <person name="Devanna P."/>
            <person name="Winkler S."/>
            <person name="Jermiin L.S."/>
            <person name="Skirmuntt E.C."/>
            <person name="Katzourakis A."/>
            <person name="Burkitt-Gray L."/>
            <person name="Ray D.A."/>
            <person name="Sullivan K.A.M."/>
            <person name="Roscito J.G."/>
            <person name="Kirilenko B.M."/>
            <person name="Davalos L.M."/>
            <person name="Corthals A.P."/>
            <person name="Power M.L."/>
            <person name="Jones G."/>
            <person name="Ransome R.D."/>
            <person name="Dechmann D.K.N."/>
            <person name="Locatelli A.G."/>
            <person name="Puechmaille S.J."/>
            <person name="Fedrigo O."/>
            <person name="Jarvis E.D."/>
            <person name="Hiller M."/>
            <person name="Vernes S.C."/>
            <person name="Myers E.W."/>
            <person name="Teeling E.C."/>
        </authorList>
    </citation>
    <scope>NUCLEOTIDE SEQUENCE [LARGE SCALE GENOMIC DNA]</scope>
    <source>
        <strain evidence="2">Bat1K_MPI-CBG_1</strain>
    </source>
</reference>
<evidence type="ECO:0000313" key="3">
    <source>
        <dbReference type="Proteomes" id="UP000664940"/>
    </source>
</evidence>
<organism evidence="2 3">
    <name type="scientific">Phyllostomus discolor</name>
    <name type="common">pale spear-nosed bat</name>
    <dbReference type="NCBI Taxonomy" id="89673"/>
    <lineage>
        <taxon>Eukaryota</taxon>
        <taxon>Metazoa</taxon>
        <taxon>Chordata</taxon>
        <taxon>Craniata</taxon>
        <taxon>Vertebrata</taxon>
        <taxon>Euteleostomi</taxon>
        <taxon>Mammalia</taxon>
        <taxon>Eutheria</taxon>
        <taxon>Laurasiatheria</taxon>
        <taxon>Chiroptera</taxon>
        <taxon>Yangochiroptera</taxon>
        <taxon>Phyllostomidae</taxon>
        <taxon>Phyllostominae</taxon>
        <taxon>Phyllostomus</taxon>
    </lineage>
</organism>
<protein>
    <submittedName>
        <fullName evidence="2">Uncharacterized protein</fullName>
    </submittedName>
</protein>
<feature type="region of interest" description="Disordered" evidence="1">
    <location>
        <begin position="1"/>
        <end position="39"/>
    </location>
</feature>